<gene>
    <name evidence="1" type="ORF">P8T11_24955</name>
</gene>
<proteinExistence type="predicted"/>
<keyword evidence="2" id="KW-1185">Reference proteome</keyword>
<name>A0ABY8GS35_9BURK</name>
<evidence type="ECO:0000313" key="2">
    <source>
        <dbReference type="Proteomes" id="UP001214170"/>
    </source>
</evidence>
<sequence>MSWLFSQALVEEFSAATCSDGEPSAPSNTTPTPVAFYWPDKTTEHFRLSQFGMTSEPLTADLGAALLTWCLAVSPARMSALPEKVTGSTENAPAFGQKWLGSLARYDHDSRSWKTAQYSLLGGSAEFLATWPAWGSMRNGECWERIMPELRTCGTDYGLWPTPCATDSSDRKVSARMHETKNGTFKHIGENGTLSQVRLSQVVKHRTPDGVGRMNPDWVEWLMGWPIGHTGLKPLETARFREWQQQHSIFSAAESKEAA</sequence>
<accession>A0ABY8GS35</accession>
<evidence type="ECO:0008006" key="3">
    <source>
        <dbReference type="Google" id="ProtNLM"/>
    </source>
</evidence>
<reference evidence="1 2" key="1">
    <citation type="submission" date="2023-03" db="EMBL/GenBank/DDBJ databases">
        <title>Achromobacter spanius LIG8.</title>
        <authorList>
            <person name="Shrestha S."/>
        </authorList>
    </citation>
    <scope>NUCLEOTIDE SEQUENCE [LARGE SCALE GENOMIC DNA]</scope>
    <source>
        <strain evidence="1 2">LIG8</strain>
    </source>
</reference>
<organism evidence="1 2">
    <name type="scientific">Achromobacter spanius</name>
    <dbReference type="NCBI Taxonomy" id="217203"/>
    <lineage>
        <taxon>Bacteria</taxon>
        <taxon>Pseudomonadati</taxon>
        <taxon>Pseudomonadota</taxon>
        <taxon>Betaproteobacteria</taxon>
        <taxon>Burkholderiales</taxon>
        <taxon>Alcaligenaceae</taxon>
        <taxon>Achromobacter</taxon>
    </lineage>
</organism>
<dbReference type="EMBL" id="CP121261">
    <property type="protein sequence ID" value="WFP07522.1"/>
    <property type="molecule type" value="Genomic_DNA"/>
</dbReference>
<protein>
    <recommendedName>
        <fullName evidence="3">Type I-E CRISPR-associated protein Cse1/CasA</fullName>
    </recommendedName>
</protein>
<evidence type="ECO:0000313" key="1">
    <source>
        <dbReference type="EMBL" id="WFP07522.1"/>
    </source>
</evidence>
<dbReference type="Proteomes" id="UP001214170">
    <property type="component" value="Chromosome"/>
</dbReference>